<dbReference type="AlphaFoldDB" id="A0AAI8YSD1"/>
<gene>
    <name evidence="2" type="ORF">LECACI_7A001107</name>
</gene>
<reference evidence="2" key="1">
    <citation type="submission" date="2023-11" db="EMBL/GenBank/DDBJ databases">
        <authorList>
            <person name="Alioto T."/>
            <person name="Alioto T."/>
            <person name="Gomez Garrido J."/>
        </authorList>
    </citation>
    <scope>NUCLEOTIDE SEQUENCE</scope>
</reference>
<feature type="region of interest" description="Disordered" evidence="1">
    <location>
        <begin position="66"/>
        <end position="108"/>
    </location>
</feature>
<comment type="caution">
    <text evidence="2">The sequence shown here is derived from an EMBL/GenBank/DDBJ whole genome shotgun (WGS) entry which is preliminary data.</text>
</comment>
<name>A0AAI8YSD1_9PEZI</name>
<dbReference type="Gene3D" id="3.80.10.10">
    <property type="entry name" value="Ribonuclease Inhibitor"/>
    <property type="match status" value="1"/>
</dbReference>
<protein>
    <recommendedName>
        <fullName evidence="4">F-box domain-containing protein</fullName>
    </recommendedName>
</protein>
<keyword evidence="3" id="KW-1185">Reference proteome</keyword>
<dbReference type="SUPFAM" id="SSF52047">
    <property type="entry name" value="RNI-like"/>
    <property type="match status" value="1"/>
</dbReference>
<feature type="region of interest" description="Disordered" evidence="1">
    <location>
        <begin position="1"/>
        <end position="48"/>
    </location>
</feature>
<evidence type="ECO:0000313" key="2">
    <source>
        <dbReference type="EMBL" id="CAK3816338.1"/>
    </source>
</evidence>
<evidence type="ECO:0000313" key="3">
    <source>
        <dbReference type="Proteomes" id="UP001296104"/>
    </source>
</evidence>
<proteinExistence type="predicted"/>
<dbReference type="Proteomes" id="UP001296104">
    <property type="component" value="Unassembled WGS sequence"/>
</dbReference>
<dbReference type="InterPro" id="IPR032675">
    <property type="entry name" value="LRR_dom_sf"/>
</dbReference>
<evidence type="ECO:0008006" key="4">
    <source>
        <dbReference type="Google" id="ProtNLM"/>
    </source>
</evidence>
<dbReference type="EMBL" id="CAVMBE010000004">
    <property type="protein sequence ID" value="CAK3816338.1"/>
    <property type="molecule type" value="Genomic_DNA"/>
</dbReference>
<feature type="compositionally biased region" description="Basic residues" evidence="1">
    <location>
        <begin position="26"/>
        <end position="38"/>
    </location>
</feature>
<evidence type="ECO:0000256" key="1">
    <source>
        <dbReference type="SAM" id="MobiDB-lite"/>
    </source>
</evidence>
<accession>A0AAI8YSD1</accession>
<sequence length="633" mass="71277">MEATQITTTSRKRESMFVNFSTPQRTKSKKSIQRLAPKRKQEDGEDDGQVRVVKAKFVQLHVTSDDFHLPPGTSNELQTPVIPPRTTSLHRKTSTWPTDRRAGTFQSEAPPLPAWTPWELERERPGSRWARIADRTRNSPPRAFVQLPREIYQCIVEHVQDVHTASDGVDVKGLQDDLRSLCLVDKKWHRIARDYLYQELWLPSNKAPKKRFFSRKRKPSRLRLLLDVFSKTPDLASAVRRMHIGTELASQLRRDMLSKTPRKGSALAILKELVLQSPSLEHLTGCALPAVPSTIPLLDALASRTQLRSHAWNLSSRDSILLSVGDFVYCHDAWTNLDTLVVATDPGVDLGQVSISAVLSRLPSLKHLMLSGLHSSDFNDRALMSLPALRSLRLEDMGGLTDQGIEQLAFSRLAISLRRLTLAGLGLVSLQTLQTLLAHLTRLKRFRFIQETSPGSQSSVGPTTGPQTLHSQSLEYLHWDCLVPGAAVSQLADAIENGRFPHLKKAKVPCDHEGAIQGLCRPIPRVRMTEQDLQYLKQHQGERDLRVAQIQAQLRVRESRQRPSVQVLIQDEMEVRKTGFIGSYLGRMESKIEYCLEPDVGSEHALCRFEDFAVARRGDGSRLEQCMDAAALF</sequence>
<organism evidence="2 3">
    <name type="scientific">Lecanosticta acicola</name>
    <dbReference type="NCBI Taxonomy" id="111012"/>
    <lineage>
        <taxon>Eukaryota</taxon>
        <taxon>Fungi</taxon>
        <taxon>Dikarya</taxon>
        <taxon>Ascomycota</taxon>
        <taxon>Pezizomycotina</taxon>
        <taxon>Dothideomycetes</taxon>
        <taxon>Dothideomycetidae</taxon>
        <taxon>Mycosphaerellales</taxon>
        <taxon>Mycosphaerellaceae</taxon>
        <taxon>Lecanosticta</taxon>
    </lineage>
</organism>